<feature type="chain" id="PRO_5021454456" evidence="2">
    <location>
        <begin position="27"/>
        <end position="287"/>
    </location>
</feature>
<comment type="caution">
    <text evidence="4">The sequence shown here is derived from an EMBL/GenBank/DDBJ whole genome shotgun (WGS) entry which is preliminary data.</text>
</comment>
<keyword evidence="5" id="KW-1185">Reference proteome</keyword>
<protein>
    <submittedName>
        <fullName evidence="4">Dienelactone hydrolase family protein</fullName>
    </submittedName>
</protein>
<accession>A0A4Y9L3S2</accession>
<sequence>MGTRAGACLRLAVLVTCVCTNAVTMAQELVRFDSAPVRLGQLQQRLARERGVAPKAADTIEGYLAKPEGNGPFAAIVYLHGCDGHAKDDRKSITQFVTGLGYVSLAVDSFATRGIKDACTEPMPALMLARQGDALGALSYLSKLPFVDPQRIAVLGGSMGAMVALQLASTHNVETFDAPRDLKFKAAVAYYPLCSVASEELIVPTLILIGELDDWTPARNCELWMKRRADRGAPVKLVVYPGAYHAFSVPAFADGREMHGHWLKYDAEAARKAVEEMQSFLSAQLSR</sequence>
<dbReference type="Proteomes" id="UP000297966">
    <property type="component" value="Unassembled WGS sequence"/>
</dbReference>
<dbReference type="PANTHER" id="PTHR22946">
    <property type="entry name" value="DIENELACTONE HYDROLASE DOMAIN-CONTAINING PROTEIN-RELATED"/>
    <property type="match status" value="1"/>
</dbReference>
<dbReference type="AlphaFoldDB" id="A0A4Y9L3S2"/>
<keyword evidence="1 4" id="KW-0378">Hydrolase</keyword>
<evidence type="ECO:0000256" key="1">
    <source>
        <dbReference type="ARBA" id="ARBA00022801"/>
    </source>
</evidence>
<dbReference type="InterPro" id="IPR002925">
    <property type="entry name" value="Dienelactn_hydro"/>
</dbReference>
<dbReference type="Gene3D" id="3.40.50.1820">
    <property type="entry name" value="alpha/beta hydrolase"/>
    <property type="match status" value="1"/>
</dbReference>
<evidence type="ECO:0000259" key="3">
    <source>
        <dbReference type="Pfam" id="PF01738"/>
    </source>
</evidence>
<proteinExistence type="predicted"/>
<gene>
    <name evidence="4" type="ORF">E4K65_44170</name>
</gene>
<dbReference type="PANTHER" id="PTHR22946:SF9">
    <property type="entry name" value="POLYKETIDE TRANSFERASE AF380"/>
    <property type="match status" value="1"/>
</dbReference>
<dbReference type="EMBL" id="SPQT01000054">
    <property type="protein sequence ID" value="TFV37327.1"/>
    <property type="molecule type" value="Genomic_DNA"/>
</dbReference>
<feature type="domain" description="Dienelactone hydrolase" evidence="3">
    <location>
        <begin position="60"/>
        <end position="283"/>
    </location>
</feature>
<evidence type="ECO:0000313" key="4">
    <source>
        <dbReference type="EMBL" id="TFV37327.1"/>
    </source>
</evidence>
<dbReference type="Pfam" id="PF01738">
    <property type="entry name" value="DLH"/>
    <property type="match status" value="1"/>
</dbReference>
<dbReference type="SUPFAM" id="SSF53474">
    <property type="entry name" value="alpha/beta-Hydrolases"/>
    <property type="match status" value="1"/>
</dbReference>
<dbReference type="OrthoDB" id="3647650at2"/>
<dbReference type="InterPro" id="IPR029058">
    <property type="entry name" value="AB_hydrolase_fold"/>
</dbReference>
<evidence type="ECO:0000313" key="5">
    <source>
        <dbReference type="Proteomes" id="UP000297966"/>
    </source>
</evidence>
<keyword evidence="2" id="KW-0732">Signal</keyword>
<reference evidence="4 5" key="1">
    <citation type="submission" date="2019-03" db="EMBL/GenBank/DDBJ databases">
        <title>Bradyrhizobium diversity isolated from nodules of Chamaecrista fasciculata.</title>
        <authorList>
            <person name="Klepa M.S."/>
            <person name="Urquiaga M.O."/>
            <person name="Hungria M."/>
            <person name="Delamuta J.R."/>
        </authorList>
    </citation>
    <scope>NUCLEOTIDE SEQUENCE [LARGE SCALE GENOMIC DNA]</scope>
    <source>
        <strain evidence="4 5">CNPSo 3448</strain>
    </source>
</reference>
<dbReference type="InterPro" id="IPR050261">
    <property type="entry name" value="FrsA_esterase"/>
</dbReference>
<organism evidence="4 5">
    <name type="scientific">Bradyrhizobium niftali</name>
    <dbReference type="NCBI Taxonomy" id="2560055"/>
    <lineage>
        <taxon>Bacteria</taxon>
        <taxon>Pseudomonadati</taxon>
        <taxon>Pseudomonadota</taxon>
        <taxon>Alphaproteobacteria</taxon>
        <taxon>Hyphomicrobiales</taxon>
        <taxon>Nitrobacteraceae</taxon>
        <taxon>Bradyrhizobium</taxon>
    </lineage>
</organism>
<name>A0A4Y9L3S2_9BRAD</name>
<feature type="signal peptide" evidence="2">
    <location>
        <begin position="1"/>
        <end position="26"/>
    </location>
</feature>
<dbReference type="GO" id="GO:0052689">
    <property type="term" value="F:carboxylic ester hydrolase activity"/>
    <property type="evidence" value="ECO:0007669"/>
    <property type="project" value="UniProtKB-ARBA"/>
</dbReference>
<evidence type="ECO:0000256" key="2">
    <source>
        <dbReference type="SAM" id="SignalP"/>
    </source>
</evidence>